<accession>A0ABP0HND3</accession>
<dbReference type="InterPro" id="IPR029052">
    <property type="entry name" value="Metallo-depent_PP-like"/>
</dbReference>
<dbReference type="CDD" id="cd07389">
    <property type="entry name" value="MPP_PhoD"/>
    <property type="match status" value="1"/>
</dbReference>
<dbReference type="InterPro" id="IPR052900">
    <property type="entry name" value="Phospholipid_Metab_Enz"/>
</dbReference>
<sequence length="549" mass="62370">MSLSRRQFLRHAGCGLLVPLASWGSATRVRAQSSINSTVPPEEVFGLSVASGDPSPRGVVLWTRINPAAYQGGASFFVQVAEDSQFQNLVVDAAVPPDAMPGHADFTVRISLEGWLDPNRRYFYRFIYNGVASRTGECQTLPTAEADVDQIKFGVLTCQDFTNGYYGALSRLAEQDVDFVIHLGDFIYESVGDPQFQFLPFPDRVFELPGGSTVALGLEDFRAIYRQYRSDPLMQRLLERHTIISIWDDHESANDCYWDYERDTFGAPDHPFSKENPEGGDPAKLTQLKLDSMRAWSEYIPSSVVPNQGATHPFDFLQIYRKFTFGSLAELFMTDERTYRSPQRQWLLDGMAASPTQWKVWGNEVFQGAFNIGKTRLTDLHFNVDAWDGYEFERSLIMHQLKESGVTNLVVLTGDMHTYMASRLKIDYRHRDNDNHENIVGVEFMTPGVTSSNLLELFTNATSRVSQAARRENIEIPVHNLERLVKETNPHIHFFNSELWGYSIVEFNREYCEYTAYSVDKADNSAEAEQSIIRKIRTPSGSPQFIDVM</sequence>
<dbReference type="Gene3D" id="3.60.21.70">
    <property type="entry name" value="PhoD-like phosphatase"/>
    <property type="match status" value="1"/>
</dbReference>
<dbReference type="PANTHER" id="PTHR43606:SF2">
    <property type="entry name" value="ALKALINE PHOSPHATASE FAMILY PROTEIN (AFU_ORTHOLOGUE AFUA_5G03860)"/>
    <property type="match status" value="1"/>
</dbReference>
<organism evidence="3 4">
    <name type="scientific">Durusdinium trenchii</name>
    <dbReference type="NCBI Taxonomy" id="1381693"/>
    <lineage>
        <taxon>Eukaryota</taxon>
        <taxon>Sar</taxon>
        <taxon>Alveolata</taxon>
        <taxon>Dinophyceae</taxon>
        <taxon>Suessiales</taxon>
        <taxon>Symbiodiniaceae</taxon>
        <taxon>Durusdinium</taxon>
    </lineage>
</organism>
<dbReference type="InterPro" id="IPR038607">
    <property type="entry name" value="PhoD-like_sf"/>
</dbReference>
<dbReference type="InterPro" id="IPR018946">
    <property type="entry name" value="PhoD-like_MPP"/>
</dbReference>
<dbReference type="Pfam" id="PF16655">
    <property type="entry name" value="PhoD_N"/>
    <property type="match status" value="1"/>
</dbReference>
<dbReference type="EMBL" id="CAXAMM010001372">
    <property type="protein sequence ID" value="CAK8991751.1"/>
    <property type="molecule type" value="Genomic_DNA"/>
</dbReference>
<dbReference type="PANTHER" id="PTHR43606">
    <property type="entry name" value="PHOSPHATASE, PUTATIVE (AFU_ORTHOLOGUE AFUA_6G08710)-RELATED"/>
    <property type="match status" value="1"/>
</dbReference>
<evidence type="ECO:0000259" key="2">
    <source>
        <dbReference type="Pfam" id="PF16655"/>
    </source>
</evidence>
<keyword evidence="4" id="KW-1185">Reference proteome</keyword>
<dbReference type="Gene3D" id="2.60.40.380">
    <property type="entry name" value="Purple acid phosphatase-like, N-terminal"/>
    <property type="match status" value="1"/>
</dbReference>
<dbReference type="PROSITE" id="PS51318">
    <property type="entry name" value="TAT"/>
    <property type="match status" value="1"/>
</dbReference>
<dbReference type="Pfam" id="PF09423">
    <property type="entry name" value="PhoD"/>
    <property type="match status" value="1"/>
</dbReference>
<feature type="domain" description="Phospholipase D N-terminal" evidence="2">
    <location>
        <begin position="48"/>
        <end position="140"/>
    </location>
</feature>
<dbReference type="SUPFAM" id="SSF56300">
    <property type="entry name" value="Metallo-dependent phosphatases"/>
    <property type="match status" value="1"/>
</dbReference>
<comment type="caution">
    <text evidence="3">The sequence shown here is derived from an EMBL/GenBank/DDBJ whole genome shotgun (WGS) entry which is preliminary data.</text>
</comment>
<evidence type="ECO:0000313" key="4">
    <source>
        <dbReference type="Proteomes" id="UP001642464"/>
    </source>
</evidence>
<dbReference type="InterPro" id="IPR032093">
    <property type="entry name" value="PhoD_N"/>
</dbReference>
<reference evidence="3 4" key="1">
    <citation type="submission" date="2024-02" db="EMBL/GenBank/DDBJ databases">
        <authorList>
            <person name="Chen Y."/>
            <person name="Shah S."/>
            <person name="Dougan E. K."/>
            <person name="Thang M."/>
            <person name="Chan C."/>
        </authorList>
    </citation>
    <scope>NUCLEOTIDE SEQUENCE [LARGE SCALE GENOMIC DNA]</scope>
</reference>
<feature type="domain" description="PhoD-like phosphatase metallophosphatase" evidence="1">
    <location>
        <begin position="153"/>
        <end position="343"/>
    </location>
</feature>
<dbReference type="Proteomes" id="UP001642464">
    <property type="component" value="Unassembled WGS sequence"/>
</dbReference>
<protein>
    <submittedName>
        <fullName evidence="3">Alkaline phosphatase D (APaseD)</fullName>
    </submittedName>
</protein>
<proteinExistence type="predicted"/>
<evidence type="ECO:0000313" key="3">
    <source>
        <dbReference type="EMBL" id="CAK8991751.1"/>
    </source>
</evidence>
<dbReference type="InterPro" id="IPR006311">
    <property type="entry name" value="TAT_signal"/>
</dbReference>
<evidence type="ECO:0000259" key="1">
    <source>
        <dbReference type="Pfam" id="PF09423"/>
    </source>
</evidence>
<gene>
    <name evidence="3" type="ORF">SCF082_LOCUS2792</name>
</gene>
<name>A0ABP0HND3_9DINO</name>